<evidence type="ECO:0000259" key="2">
    <source>
        <dbReference type="PROSITE" id="PS51462"/>
    </source>
</evidence>
<dbReference type="InterPro" id="IPR015797">
    <property type="entry name" value="NUDIX_hydrolase-like_dom_sf"/>
</dbReference>
<dbReference type="STRING" id="229919.GCA_001050195_02396"/>
<protein>
    <submittedName>
        <fullName evidence="3">NUDIX hydrolase</fullName>
    </submittedName>
</protein>
<evidence type="ECO:0000313" key="4">
    <source>
        <dbReference type="Proteomes" id="UP000264141"/>
    </source>
</evidence>
<comment type="caution">
    <text evidence="3">The sequence shown here is derived from an EMBL/GenBank/DDBJ whole genome shotgun (WGS) entry which is preliminary data.</text>
</comment>
<name>A0A3D1JES0_9CHLR</name>
<accession>A0A3D1JES0</accession>
<keyword evidence="1 3" id="KW-0378">Hydrolase</keyword>
<dbReference type="Proteomes" id="UP000264141">
    <property type="component" value="Unassembled WGS sequence"/>
</dbReference>
<dbReference type="EMBL" id="DPBP01000009">
    <property type="protein sequence ID" value="HCE16715.1"/>
    <property type="molecule type" value="Genomic_DNA"/>
</dbReference>
<reference evidence="3 4" key="1">
    <citation type="journal article" date="2018" name="Nat. Biotechnol.">
        <title>A standardized bacterial taxonomy based on genome phylogeny substantially revises the tree of life.</title>
        <authorList>
            <person name="Parks D.H."/>
            <person name="Chuvochina M."/>
            <person name="Waite D.W."/>
            <person name="Rinke C."/>
            <person name="Skarshewski A."/>
            <person name="Chaumeil P.A."/>
            <person name="Hugenholtz P."/>
        </authorList>
    </citation>
    <scope>NUCLEOTIDE SEQUENCE [LARGE SCALE GENOMIC DNA]</scope>
    <source>
        <strain evidence="3">UBA8781</strain>
    </source>
</reference>
<dbReference type="PROSITE" id="PS51462">
    <property type="entry name" value="NUDIX"/>
    <property type="match status" value="1"/>
</dbReference>
<gene>
    <name evidence="3" type="ORF">DEQ80_02530</name>
</gene>
<dbReference type="Gene3D" id="3.90.79.10">
    <property type="entry name" value="Nucleoside Triphosphate Pyrophosphohydrolase"/>
    <property type="match status" value="1"/>
</dbReference>
<dbReference type="SUPFAM" id="SSF55811">
    <property type="entry name" value="Nudix"/>
    <property type="match status" value="1"/>
</dbReference>
<dbReference type="AlphaFoldDB" id="A0A3D1JES0"/>
<organism evidence="3 4">
    <name type="scientific">Anaerolinea thermolimosa</name>
    <dbReference type="NCBI Taxonomy" id="229919"/>
    <lineage>
        <taxon>Bacteria</taxon>
        <taxon>Bacillati</taxon>
        <taxon>Chloroflexota</taxon>
        <taxon>Anaerolineae</taxon>
        <taxon>Anaerolineales</taxon>
        <taxon>Anaerolineaceae</taxon>
        <taxon>Anaerolinea</taxon>
    </lineage>
</organism>
<dbReference type="InterPro" id="IPR020084">
    <property type="entry name" value="NUDIX_hydrolase_CS"/>
</dbReference>
<dbReference type="CDD" id="cd03424">
    <property type="entry name" value="NUDIX_ADPRase_Nudt5_UGPPase_Nudt14"/>
    <property type="match status" value="1"/>
</dbReference>
<sequence length="190" mass="21282">MIPWKTLQIQPVFSSDRWLTVEDRTVQTPDGQVIEHWPWVITPDYINVLAVTPDGRYLVFRQGKYGLEGDSLAPVGGYLEPGEDPLAAAQRELLEETGYTARQWHHLGHFLIDPNRGVARGDLFLASDAFQVAQPVPDDLEEQELLLLSRAELETALRRGQFKVLAWAATVAFALLSNPQDEQSFTTSPG</sequence>
<evidence type="ECO:0000256" key="1">
    <source>
        <dbReference type="ARBA" id="ARBA00022801"/>
    </source>
</evidence>
<dbReference type="PANTHER" id="PTHR43222">
    <property type="entry name" value="NUDIX HYDROLASE 23"/>
    <property type="match status" value="1"/>
</dbReference>
<evidence type="ECO:0000313" key="3">
    <source>
        <dbReference type="EMBL" id="HCE16715.1"/>
    </source>
</evidence>
<dbReference type="PANTHER" id="PTHR43222:SF2">
    <property type="entry name" value="NUDIX HYDROLASE 23, CHLOROPLASTIC"/>
    <property type="match status" value="1"/>
</dbReference>
<dbReference type="GO" id="GO:0016787">
    <property type="term" value="F:hydrolase activity"/>
    <property type="evidence" value="ECO:0007669"/>
    <property type="project" value="UniProtKB-KW"/>
</dbReference>
<dbReference type="InterPro" id="IPR000086">
    <property type="entry name" value="NUDIX_hydrolase_dom"/>
</dbReference>
<proteinExistence type="predicted"/>
<dbReference type="PROSITE" id="PS00893">
    <property type="entry name" value="NUDIX_BOX"/>
    <property type="match status" value="1"/>
</dbReference>
<feature type="domain" description="Nudix hydrolase" evidence="2">
    <location>
        <begin position="41"/>
        <end position="170"/>
    </location>
</feature>
<dbReference type="Pfam" id="PF00293">
    <property type="entry name" value="NUDIX"/>
    <property type="match status" value="1"/>
</dbReference>